<dbReference type="RefSeq" id="WP_311401218.1">
    <property type="nucleotide sequence ID" value="NZ_JAVRBG010000005.1"/>
</dbReference>
<comment type="caution">
    <text evidence="1">The sequence shown here is derived from an EMBL/GenBank/DDBJ whole genome shotgun (WGS) entry which is preliminary data.</text>
</comment>
<reference evidence="2" key="1">
    <citation type="submission" date="2023-07" db="EMBL/GenBank/DDBJ databases">
        <title>Isolating and identifying novel microbial strains from the Mariana Trench.</title>
        <authorList>
            <person name="Fu H."/>
        </authorList>
    </citation>
    <scope>NUCLEOTIDE SEQUENCE [LARGE SCALE GENOMIC DNA]</scope>
    <source>
        <strain evidence="2">T-y2</strain>
    </source>
</reference>
<organism evidence="1 2">
    <name type="scientific">Mesonia ostreae</name>
    <dbReference type="NCBI Taxonomy" id="861110"/>
    <lineage>
        <taxon>Bacteria</taxon>
        <taxon>Pseudomonadati</taxon>
        <taxon>Bacteroidota</taxon>
        <taxon>Flavobacteriia</taxon>
        <taxon>Flavobacteriales</taxon>
        <taxon>Flavobacteriaceae</taxon>
        <taxon>Mesonia</taxon>
    </lineage>
</organism>
<name>A0ABU2KHV8_9FLAO</name>
<dbReference type="SUPFAM" id="SSF52833">
    <property type="entry name" value="Thioredoxin-like"/>
    <property type="match status" value="1"/>
</dbReference>
<dbReference type="Proteomes" id="UP001182991">
    <property type="component" value="Unassembled WGS sequence"/>
</dbReference>
<protein>
    <recommendedName>
        <fullName evidence="3">Arsenate reductase</fullName>
    </recommendedName>
</protein>
<keyword evidence="2" id="KW-1185">Reference proteome</keyword>
<gene>
    <name evidence="1" type="ORF">RLT85_06420</name>
</gene>
<dbReference type="InterPro" id="IPR036249">
    <property type="entry name" value="Thioredoxin-like_sf"/>
</dbReference>
<sequence>MGVLAKSERQLLVIFHSDSELGKQCKATAQASEADTLTIDLKKTKLTGTEWAEIAKMLGKDVFDLIQQDHPAFKEKFGTEKVSLDEDDAIRVLENNPQVLYFPIAIRGNRALQASKTADITKLFSFDTGEIEKN</sequence>
<proteinExistence type="predicted"/>
<dbReference type="EMBL" id="JAVRBG010000005">
    <property type="protein sequence ID" value="MDT0294264.1"/>
    <property type="molecule type" value="Genomic_DNA"/>
</dbReference>
<evidence type="ECO:0008006" key="3">
    <source>
        <dbReference type="Google" id="ProtNLM"/>
    </source>
</evidence>
<dbReference type="Gene3D" id="3.40.30.10">
    <property type="entry name" value="Glutaredoxin"/>
    <property type="match status" value="1"/>
</dbReference>
<evidence type="ECO:0000313" key="1">
    <source>
        <dbReference type="EMBL" id="MDT0294264.1"/>
    </source>
</evidence>
<evidence type="ECO:0000313" key="2">
    <source>
        <dbReference type="Proteomes" id="UP001182991"/>
    </source>
</evidence>
<accession>A0ABU2KHV8</accession>